<accession>A0A915HRH2</accession>
<dbReference type="WBParaSite" id="nRc.2.0.1.t04040-RA">
    <property type="protein sequence ID" value="nRc.2.0.1.t04040-RA"/>
    <property type="gene ID" value="nRc.2.0.1.g04040"/>
</dbReference>
<protein>
    <submittedName>
        <fullName evidence="2">Uncharacterized protein</fullName>
    </submittedName>
</protein>
<dbReference type="Proteomes" id="UP000887565">
    <property type="component" value="Unplaced"/>
</dbReference>
<name>A0A915HRH2_ROMCU</name>
<evidence type="ECO:0000313" key="2">
    <source>
        <dbReference type="WBParaSite" id="nRc.2.0.1.t04040-RA"/>
    </source>
</evidence>
<evidence type="ECO:0000313" key="1">
    <source>
        <dbReference type="Proteomes" id="UP000887565"/>
    </source>
</evidence>
<dbReference type="AlphaFoldDB" id="A0A915HRH2"/>
<reference evidence="2" key="1">
    <citation type="submission" date="2022-11" db="UniProtKB">
        <authorList>
            <consortium name="WormBaseParasite"/>
        </authorList>
    </citation>
    <scope>IDENTIFICATION</scope>
</reference>
<keyword evidence="1" id="KW-1185">Reference proteome</keyword>
<sequence>MSNQVAQMYVATGHPKPPAPTINAEDDFSFSWAKDRDNCIMLDGIKDNSYMNYFTTVFKNYSLVIITNSFLDQKHKKNERIEGQRGTNLKGESYAHGAYETRAMLMEILNVSTRYTERKKFVKKVREES</sequence>
<organism evidence="1 2">
    <name type="scientific">Romanomermis culicivorax</name>
    <name type="common">Nematode worm</name>
    <dbReference type="NCBI Taxonomy" id="13658"/>
    <lineage>
        <taxon>Eukaryota</taxon>
        <taxon>Metazoa</taxon>
        <taxon>Ecdysozoa</taxon>
        <taxon>Nematoda</taxon>
        <taxon>Enoplea</taxon>
        <taxon>Dorylaimia</taxon>
        <taxon>Mermithida</taxon>
        <taxon>Mermithoidea</taxon>
        <taxon>Mermithidae</taxon>
        <taxon>Romanomermis</taxon>
    </lineage>
</organism>
<proteinExistence type="predicted"/>